<dbReference type="PANTHER" id="PTHR11360">
    <property type="entry name" value="MONOCARBOXYLATE TRANSPORTER"/>
    <property type="match status" value="1"/>
</dbReference>
<keyword evidence="2" id="KW-0472">Membrane</keyword>
<evidence type="ECO:0000313" key="3">
    <source>
        <dbReference type="WBParaSite" id="MCU_002369-RA"/>
    </source>
</evidence>
<dbReference type="PANTHER" id="PTHR11360:SF286">
    <property type="entry name" value="GH22266P"/>
    <property type="match status" value="1"/>
</dbReference>
<feature type="compositionally biased region" description="Basic and acidic residues" evidence="1">
    <location>
        <begin position="302"/>
        <end position="315"/>
    </location>
</feature>
<feature type="transmembrane region" description="Helical" evidence="2">
    <location>
        <begin position="164"/>
        <end position="183"/>
    </location>
</feature>
<feature type="region of interest" description="Disordered" evidence="1">
    <location>
        <begin position="242"/>
        <end position="322"/>
    </location>
</feature>
<dbReference type="Gene3D" id="1.20.1250.20">
    <property type="entry name" value="MFS general substrate transporter like domains"/>
    <property type="match status" value="1"/>
</dbReference>
<dbReference type="AlphaFoldDB" id="A0A5K3ESL7"/>
<dbReference type="InterPro" id="IPR011701">
    <property type="entry name" value="MFS"/>
</dbReference>
<feature type="transmembrane region" description="Helical" evidence="2">
    <location>
        <begin position="130"/>
        <end position="152"/>
    </location>
</feature>
<dbReference type="InterPro" id="IPR036259">
    <property type="entry name" value="MFS_trans_sf"/>
</dbReference>
<feature type="transmembrane region" description="Helical" evidence="2">
    <location>
        <begin position="509"/>
        <end position="526"/>
    </location>
</feature>
<dbReference type="Pfam" id="PF07690">
    <property type="entry name" value="MFS_1"/>
    <property type="match status" value="1"/>
</dbReference>
<proteinExistence type="predicted"/>
<sequence>MTLVDVDANAREAEETELEINLEEIEPPVPPDGGWAWMVLLGSVVCMFCVDGLSFSFGILLSDLQSSFECTMTKISLAGSLIVGFTLISGPLVSAISNKFSFRTLVIAASVVSFCSVLACAFVQDVNTFIVLFGFVTGTSYGFIYLPAATIVSQWFAKRRATATGISMCGSSMGTTIYSFFLPSLLKAYTWRGCMAIMAAVSLHCLAAGCLFIPLREYQKHCSIGKKTVPEVRLHQKDSQVLLENDQTEPKPWRGRTSNSGSVAETGHLRHFENVTEPTSMGKAERGDKPDNQLPNLSSSVRENRQNGFDHHDLGNSKLEPFGLVGSGDIPRIDGIHKRQPPVVGLNTVTRVVGEVLLHQNRNRPYSRRRTVSALNRSPPPLSVEPSTGASVYVKHDQSRGNELFASAVSLRPTAESGITVDPSLRREIVRQLEREMDMPANRRDFFYSGSMVHINEYISSSNLNDYVRSVTKIPANDSSDLAEITRPSNYVLAMLGELFDIGLLKSPTFILLLASSVFGLFGYPVPYVFLKDEAQTLGYSTESSAHLIVYMCAVNTVGRVLAGVISDWPCTDALIVNNGALIVSGVACVLLPVLPSYSGHVTFAVTYGLAIAAFVSLRIILLVEMLGLERLTNAFGFLLLFQDMKLMPYFPFY</sequence>
<feature type="transmembrane region" description="Helical" evidence="2">
    <location>
        <begin position="35"/>
        <end position="55"/>
    </location>
</feature>
<dbReference type="SUPFAM" id="SSF103473">
    <property type="entry name" value="MFS general substrate transporter"/>
    <property type="match status" value="1"/>
</dbReference>
<dbReference type="WBParaSite" id="MCU_002369-RA">
    <property type="protein sequence ID" value="MCU_002369-RA"/>
    <property type="gene ID" value="MCU_002369"/>
</dbReference>
<reference evidence="3" key="1">
    <citation type="submission" date="2019-11" db="UniProtKB">
        <authorList>
            <consortium name="WormBaseParasite"/>
        </authorList>
    </citation>
    <scope>IDENTIFICATION</scope>
</reference>
<accession>A0A5K3ESL7</accession>
<evidence type="ECO:0000256" key="2">
    <source>
        <dbReference type="SAM" id="Phobius"/>
    </source>
</evidence>
<dbReference type="InterPro" id="IPR050327">
    <property type="entry name" value="Proton-linked_MCT"/>
</dbReference>
<evidence type="ECO:0000256" key="1">
    <source>
        <dbReference type="SAM" id="MobiDB-lite"/>
    </source>
</evidence>
<feature type="transmembrane region" description="Helical" evidence="2">
    <location>
        <begin position="575"/>
        <end position="595"/>
    </location>
</feature>
<feature type="transmembrane region" description="Helical" evidence="2">
    <location>
        <begin position="601"/>
        <end position="622"/>
    </location>
</feature>
<organism evidence="3">
    <name type="scientific">Mesocestoides corti</name>
    <name type="common">Flatworm</name>
    <dbReference type="NCBI Taxonomy" id="53468"/>
    <lineage>
        <taxon>Eukaryota</taxon>
        <taxon>Metazoa</taxon>
        <taxon>Spiralia</taxon>
        <taxon>Lophotrochozoa</taxon>
        <taxon>Platyhelminthes</taxon>
        <taxon>Cestoda</taxon>
        <taxon>Eucestoda</taxon>
        <taxon>Cyclophyllidea</taxon>
        <taxon>Mesocestoididae</taxon>
        <taxon>Mesocestoides</taxon>
    </lineage>
</organism>
<dbReference type="GO" id="GO:0008028">
    <property type="term" value="F:monocarboxylic acid transmembrane transporter activity"/>
    <property type="evidence" value="ECO:0007669"/>
    <property type="project" value="TreeGrafter"/>
</dbReference>
<keyword evidence="2" id="KW-1133">Transmembrane helix</keyword>
<feature type="transmembrane region" description="Helical" evidence="2">
    <location>
        <begin position="105"/>
        <end position="124"/>
    </location>
</feature>
<feature type="transmembrane region" description="Helical" evidence="2">
    <location>
        <begin position="75"/>
        <end position="93"/>
    </location>
</feature>
<feature type="transmembrane region" description="Helical" evidence="2">
    <location>
        <begin position="189"/>
        <end position="213"/>
    </location>
</feature>
<keyword evidence="2" id="KW-0812">Transmembrane</keyword>
<feature type="transmembrane region" description="Helical" evidence="2">
    <location>
        <begin position="546"/>
        <end position="563"/>
    </location>
</feature>
<name>A0A5K3ESL7_MESCO</name>
<protein>
    <submittedName>
        <fullName evidence="3">MFS domain-containing protein</fullName>
    </submittedName>
</protein>
<feature type="region of interest" description="Disordered" evidence="1">
    <location>
        <begin position="367"/>
        <end position="388"/>
    </location>
</feature>